<dbReference type="RefSeq" id="WP_343883245.1">
    <property type="nucleotide sequence ID" value="NZ_BAAAFO010000004.1"/>
</dbReference>
<organism evidence="3 4">
    <name type="scientific">Rhodanobacter caeni</name>
    <dbReference type="NCBI Taxonomy" id="657654"/>
    <lineage>
        <taxon>Bacteria</taxon>
        <taxon>Pseudomonadati</taxon>
        <taxon>Pseudomonadota</taxon>
        <taxon>Gammaproteobacteria</taxon>
        <taxon>Lysobacterales</taxon>
        <taxon>Rhodanobacteraceae</taxon>
        <taxon>Rhodanobacter</taxon>
    </lineage>
</organism>
<dbReference type="PROSITE" id="PS51257">
    <property type="entry name" value="PROKAR_LIPOPROTEIN"/>
    <property type="match status" value="1"/>
</dbReference>
<evidence type="ECO:0000256" key="1">
    <source>
        <dbReference type="SAM" id="MobiDB-lite"/>
    </source>
</evidence>
<feature type="compositionally biased region" description="Low complexity" evidence="1">
    <location>
        <begin position="33"/>
        <end position="46"/>
    </location>
</feature>
<comment type="caution">
    <text evidence="3">The sequence shown here is derived from an EMBL/GenBank/DDBJ whole genome shotgun (WGS) entry which is preliminary data.</text>
</comment>
<evidence type="ECO:0000313" key="3">
    <source>
        <dbReference type="EMBL" id="GAA0259518.1"/>
    </source>
</evidence>
<accession>A0ABP3EDI8</accession>
<feature type="signal peptide" evidence="2">
    <location>
        <begin position="1"/>
        <end position="28"/>
    </location>
</feature>
<feature type="region of interest" description="Disordered" evidence="1">
    <location>
        <begin position="33"/>
        <end position="83"/>
    </location>
</feature>
<reference evidence="4" key="1">
    <citation type="journal article" date="2019" name="Int. J. Syst. Evol. Microbiol.">
        <title>The Global Catalogue of Microorganisms (GCM) 10K type strain sequencing project: providing services to taxonomists for standard genome sequencing and annotation.</title>
        <authorList>
            <consortium name="The Broad Institute Genomics Platform"/>
            <consortium name="The Broad Institute Genome Sequencing Center for Infectious Disease"/>
            <person name="Wu L."/>
            <person name="Ma J."/>
        </authorList>
    </citation>
    <scope>NUCLEOTIDE SEQUENCE [LARGE SCALE GENOMIC DNA]</scope>
    <source>
        <strain evidence="4">JCM 16242</strain>
    </source>
</reference>
<proteinExistence type="predicted"/>
<name>A0ABP3EDI8_9GAMM</name>
<gene>
    <name evidence="3" type="ORF">GCM10009126_26100</name>
</gene>
<dbReference type="Proteomes" id="UP001500657">
    <property type="component" value="Unassembled WGS sequence"/>
</dbReference>
<evidence type="ECO:0000313" key="4">
    <source>
        <dbReference type="Proteomes" id="UP001500657"/>
    </source>
</evidence>
<feature type="chain" id="PRO_5047361242" evidence="2">
    <location>
        <begin position="29"/>
        <end position="167"/>
    </location>
</feature>
<sequence>MTLSARPFATCSVAATALLAGLLLSGCAAHKTATTTRTTGTSTTVRDTARKPHPATPPAATTSAPRESAHRASADTSSANLPDRTGIPACDDYLASYIGCHRAAEIFAPGQLQDRYEAMRTSLLRDSQNPDIRPQLAARCNSLATQLRTALHGKACQVSPAPSSSTP</sequence>
<keyword evidence="4" id="KW-1185">Reference proteome</keyword>
<keyword evidence="2" id="KW-0732">Signal</keyword>
<dbReference type="EMBL" id="BAAAFO010000004">
    <property type="protein sequence ID" value="GAA0259518.1"/>
    <property type="molecule type" value="Genomic_DNA"/>
</dbReference>
<evidence type="ECO:0000256" key="2">
    <source>
        <dbReference type="SAM" id="SignalP"/>
    </source>
</evidence>
<protein>
    <submittedName>
        <fullName evidence="3">Uncharacterized protein</fullName>
    </submittedName>
</protein>